<reference evidence="2" key="1">
    <citation type="submission" date="2020-04" db="EMBL/GenBank/DDBJ databases">
        <authorList>
            <person name="Chiriac C."/>
            <person name="Salcher M."/>
            <person name="Ghai R."/>
            <person name="Kavagutti S V."/>
        </authorList>
    </citation>
    <scope>NUCLEOTIDE SEQUENCE</scope>
</reference>
<organism evidence="2">
    <name type="scientific">uncultured Caudovirales phage</name>
    <dbReference type="NCBI Taxonomy" id="2100421"/>
    <lineage>
        <taxon>Viruses</taxon>
        <taxon>Duplodnaviria</taxon>
        <taxon>Heunggongvirae</taxon>
        <taxon>Uroviricota</taxon>
        <taxon>Caudoviricetes</taxon>
        <taxon>Peduoviridae</taxon>
        <taxon>Maltschvirus</taxon>
        <taxon>Maltschvirus maltsch</taxon>
    </lineage>
</organism>
<name>A0A6J5LM08_9CAUD</name>
<protein>
    <recommendedName>
        <fullName evidence="3">Helix-turn-helix domain containing protein</fullName>
    </recommendedName>
</protein>
<dbReference type="EMBL" id="LR796232">
    <property type="protein sequence ID" value="CAB4128464.1"/>
    <property type="molecule type" value="Genomic_DNA"/>
</dbReference>
<evidence type="ECO:0000313" key="2">
    <source>
        <dbReference type="EMBL" id="CAB4134097.1"/>
    </source>
</evidence>
<gene>
    <name evidence="1" type="ORF">UFOVP101_40</name>
    <name evidence="2" type="ORF">UFOVP270_16</name>
</gene>
<proteinExistence type="predicted"/>
<dbReference type="EMBL" id="LR796285">
    <property type="protein sequence ID" value="CAB4134097.1"/>
    <property type="molecule type" value="Genomic_DNA"/>
</dbReference>
<evidence type="ECO:0000313" key="1">
    <source>
        <dbReference type="EMBL" id="CAB4128464.1"/>
    </source>
</evidence>
<accession>A0A6J5LM08</accession>
<sequence>MMPTEKRLATIKKIPILYPDAFTESSIRWLVFNEKQNGFSKCIRRIGRKVLIDLDSFESWIDTQDGRVQ</sequence>
<evidence type="ECO:0008006" key="3">
    <source>
        <dbReference type="Google" id="ProtNLM"/>
    </source>
</evidence>